<dbReference type="GO" id="GO:0005886">
    <property type="term" value="C:plasma membrane"/>
    <property type="evidence" value="ECO:0007669"/>
    <property type="project" value="TreeGrafter"/>
</dbReference>
<dbReference type="PANTHER" id="PTHR19305:SF9">
    <property type="entry name" value="SYNAPTOSOMAL-ASSOCIATED PROTEIN 29"/>
    <property type="match status" value="1"/>
</dbReference>
<dbReference type="SMART" id="SM00397">
    <property type="entry name" value="t_SNARE"/>
    <property type="match status" value="2"/>
</dbReference>
<dbReference type="SUPFAM" id="SSF49562">
    <property type="entry name" value="C2 domain (Calcium/lipid-binding domain, CaLB)"/>
    <property type="match status" value="1"/>
</dbReference>
<dbReference type="SMART" id="SM00239">
    <property type="entry name" value="C2"/>
    <property type="match status" value="1"/>
</dbReference>
<dbReference type="Pfam" id="PF00168">
    <property type="entry name" value="C2"/>
    <property type="match status" value="1"/>
</dbReference>
<evidence type="ECO:0000259" key="3">
    <source>
        <dbReference type="PROSITE" id="PS50004"/>
    </source>
</evidence>
<dbReference type="GO" id="GO:0019905">
    <property type="term" value="F:syntaxin binding"/>
    <property type="evidence" value="ECO:0007669"/>
    <property type="project" value="TreeGrafter"/>
</dbReference>
<name>A0A2P6NB31_9EUKA</name>
<feature type="domain" description="C2" evidence="3">
    <location>
        <begin position="1"/>
        <end position="117"/>
    </location>
</feature>
<dbReference type="SUPFAM" id="SSF58038">
    <property type="entry name" value="SNARE fusion complex"/>
    <property type="match status" value="2"/>
</dbReference>
<reference evidence="5 6" key="1">
    <citation type="journal article" date="2018" name="Genome Biol. Evol.">
        <title>Multiple Roots of Fruiting Body Formation in Amoebozoa.</title>
        <authorList>
            <person name="Hillmann F."/>
            <person name="Forbes G."/>
            <person name="Novohradska S."/>
            <person name="Ferling I."/>
            <person name="Riege K."/>
            <person name="Groth M."/>
            <person name="Westermann M."/>
            <person name="Marz M."/>
            <person name="Spaller T."/>
            <person name="Winckler T."/>
            <person name="Schaap P."/>
            <person name="Glockner G."/>
        </authorList>
    </citation>
    <scope>NUCLEOTIDE SEQUENCE [LARGE SCALE GENOMIC DNA]</scope>
    <source>
        <strain evidence="5 6">Jena</strain>
    </source>
</reference>
<dbReference type="GO" id="GO:0005484">
    <property type="term" value="F:SNAP receptor activity"/>
    <property type="evidence" value="ECO:0007669"/>
    <property type="project" value="TreeGrafter"/>
</dbReference>
<accession>A0A2P6NB31</accession>
<protein>
    <submittedName>
        <fullName evidence="5">Synaptosome-associated protein SNAP-25</fullName>
    </submittedName>
</protein>
<dbReference type="InterPro" id="IPR000008">
    <property type="entry name" value="C2_dom"/>
</dbReference>
<dbReference type="InParanoid" id="A0A2P6NB31"/>
<proteinExistence type="inferred from homology"/>
<feature type="domain" description="T-SNARE coiled-coil homology" evidence="4">
    <location>
        <begin position="376"/>
        <end position="438"/>
    </location>
</feature>
<dbReference type="PANTHER" id="PTHR19305">
    <property type="entry name" value="SYNAPTOSOMAL ASSOCIATED PROTEIN"/>
    <property type="match status" value="1"/>
</dbReference>
<organism evidence="5 6">
    <name type="scientific">Planoprotostelium fungivorum</name>
    <dbReference type="NCBI Taxonomy" id="1890364"/>
    <lineage>
        <taxon>Eukaryota</taxon>
        <taxon>Amoebozoa</taxon>
        <taxon>Evosea</taxon>
        <taxon>Variosea</taxon>
        <taxon>Cavosteliida</taxon>
        <taxon>Cavosteliaceae</taxon>
        <taxon>Planoprotostelium</taxon>
    </lineage>
</organism>
<sequence length="445" mass="50406">MADESSNGTFPLDVTVFRGKDIHSFSQLQNKPGSEQDRPTSFVTIKLGKQSWSGSNVKGKNPVWNTYTTFDDVSINRNKLRIEIHDIDNVEEKHQVGYAILPLDMMKPTFGYVQKWLPLNDDPSHSFGLIKVKAVWLNPEWESHQKEADAKPAEKMPAPMSPASLQKYREDQATREAGWFGKKKEVRIDAMPEGPIQKIDTEGMDTDQIIYETDRVKGESLASTRRALAQLTETRELGAAVAVELDRQGKQMKGVEHQLDTIDAYMDDSARKIRATKSIGGIIANMFTRNKGKKKLKKLAVVKAQDANWRPPSEYGDKSEERQEIEQRNKMAMLRKLKEEPEEPEDGKKKKKHSKKNSLEVAPPPVVEEKVKNPDDPVGNEIDDNLDLMMQPLDDLKKMAIHMGNEINDHTTTISAMQTKTAIADAKIRAQAAQLKRPVETRRRQ</sequence>
<dbReference type="OrthoDB" id="19261at2759"/>
<evidence type="ECO:0000259" key="4">
    <source>
        <dbReference type="PROSITE" id="PS50192"/>
    </source>
</evidence>
<dbReference type="Proteomes" id="UP000241769">
    <property type="component" value="Unassembled WGS sequence"/>
</dbReference>
<evidence type="ECO:0000256" key="2">
    <source>
        <dbReference type="SAM" id="MobiDB-lite"/>
    </source>
</evidence>
<dbReference type="InterPro" id="IPR000727">
    <property type="entry name" value="T_SNARE_dom"/>
</dbReference>
<dbReference type="PROSITE" id="PS50004">
    <property type="entry name" value="C2"/>
    <property type="match status" value="1"/>
</dbReference>
<dbReference type="PROSITE" id="PS50192">
    <property type="entry name" value="T_SNARE"/>
    <property type="match status" value="2"/>
</dbReference>
<gene>
    <name evidence="5" type="ORF">PROFUN_01999</name>
</gene>
<dbReference type="Gene3D" id="2.60.40.150">
    <property type="entry name" value="C2 domain"/>
    <property type="match status" value="1"/>
</dbReference>
<dbReference type="InterPro" id="IPR035892">
    <property type="entry name" value="C2_domain_sf"/>
</dbReference>
<comment type="caution">
    <text evidence="5">The sequence shown here is derived from an EMBL/GenBank/DDBJ whole genome shotgun (WGS) entry which is preliminary data.</text>
</comment>
<dbReference type="STRING" id="1890364.A0A2P6NB31"/>
<dbReference type="GO" id="GO:0031201">
    <property type="term" value="C:SNARE complex"/>
    <property type="evidence" value="ECO:0007669"/>
    <property type="project" value="TreeGrafter"/>
</dbReference>
<feature type="domain" description="T-SNARE coiled-coil homology" evidence="4">
    <location>
        <begin position="214"/>
        <end position="276"/>
    </location>
</feature>
<dbReference type="GO" id="GO:0006906">
    <property type="term" value="P:vesicle fusion"/>
    <property type="evidence" value="ECO:0007669"/>
    <property type="project" value="TreeGrafter"/>
</dbReference>
<keyword evidence="6" id="KW-1185">Reference proteome</keyword>
<dbReference type="AlphaFoldDB" id="A0A2P6NB31"/>
<evidence type="ECO:0000313" key="6">
    <source>
        <dbReference type="Proteomes" id="UP000241769"/>
    </source>
</evidence>
<evidence type="ECO:0000313" key="5">
    <source>
        <dbReference type="EMBL" id="PRP81165.1"/>
    </source>
</evidence>
<comment type="similarity">
    <text evidence="1">Belongs to the SNAP-25 family.</text>
</comment>
<dbReference type="GO" id="GO:0006887">
    <property type="term" value="P:exocytosis"/>
    <property type="evidence" value="ECO:0007669"/>
    <property type="project" value="TreeGrafter"/>
</dbReference>
<evidence type="ECO:0000256" key="1">
    <source>
        <dbReference type="ARBA" id="ARBA00009480"/>
    </source>
</evidence>
<dbReference type="CDD" id="cd00030">
    <property type="entry name" value="C2"/>
    <property type="match status" value="1"/>
</dbReference>
<dbReference type="Gene3D" id="1.20.5.110">
    <property type="match status" value="2"/>
</dbReference>
<dbReference type="EMBL" id="MDYQ01000129">
    <property type="protein sequence ID" value="PRP81165.1"/>
    <property type="molecule type" value="Genomic_DNA"/>
</dbReference>
<feature type="region of interest" description="Disordered" evidence="2">
    <location>
        <begin position="336"/>
        <end position="382"/>
    </location>
</feature>